<protein>
    <submittedName>
        <fullName evidence="1">Uncharacterized protein</fullName>
    </submittedName>
</protein>
<evidence type="ECO:0000313" key="2">
    <source>
        <dbReference type="Proteomes" id="UP001362999"/>
    </source>
</evidence>
<dbReference type="EMBL" id="JAWWNJ010000012">
    <property type="protein sequence ID" value="KAK7043381.1"/>
    <property type="molecule type" value="Genomic_DNA"/>
</dbReference>
<comment type="caution">
    <text evidence="1">The sequence shown here is derived from an EMBL/GenBank/DDBJ whole genome shotgun (WGS) entry which is preliminary data.</text>
</comment>
<keyword evidence="2" id="KW-1185">Reference proteome</keyword>
<organism evidence="1 2">
    <name type="scientific">Favolaschia claudopus</name>
    <dbReference type="NCBI Taxonomy" id="2862362"/>
    <lineage>
        <taxon>Eukaryota</taxon>
        <taxon>Fungi</taxon>
        <taxon>Dikarya</taxon>
        <taxon>Basidiomycota</taxon>
        <taxon>Agaricomycotina</taxon>
        <taxon>Agaricomycetes</taxon>
        <taxon>Agaricomycetidae</taxon>
        <taxon>Agaricales</taxon>
        <taxon>Marasmiineae</taxon>
        <taxon>Mycenaceae</taxon>
        <taxon>Favolaschia</taxon>
    </lineage>
</organism>
<dbReference type="AlphaFoldDB" id="A0AAW0CW37"/>
<name>A0AAW0CW37_9AGAR</name>
<gene>
    <name evidence="1" type="ORF">R3P38DRAFT_241492</name>
</gene>
<dbReference type="Proteomes" id="UP001362999">
    <property type="component" value="Unassembled WGS sequence"/>
</dbReference>
<sequence>MMPLQLDESLVLDPQLGHLDTRSPMHALGLQNLDDRRTYTHVFLPPQPRRHATYAPPYLSSFILPSTYTLLRTTSSRTSAICSSSGLFLVNDSFSHSPSPSPTYPSLTTISDPLLPSSATLESLPPITTSSRASYMYAYIPTYGSSFLTSPYGHHTAPRALACSDVPSFPLHGRSASPSRVCPSLLTLPIPDEPTFTQTPSSSHHN</sequence>
<proteinExistence type="predicted"/>
<reference evidence="1 2" key="1">
    <citation type="journal article" date="2024" name="J Genomics">
        <title>Draft genome sequencing and assembly of Favolaschia claudopus CIRM-BRFM 2984 isolated from oak limbs.</title>
        <authorList>
            <person name="Navarro D."/>
            <person name="Drula E."/>
            <person name="Chaduli D."/>
            <person name="Cazenave R."/>
            <person name="Ahrendt S."/>
            <person name="Wang J."/>
            <person name="Lipzen A."/>
            <person name="Daum C."/>
            <person name="Barry K."/>
            <person name="Grigoriev I.V."/>
            <person name="Favel A."/>
            <person name="Rosso M.N."/>
            <person name="Martin F."/>
        </authorList>
    </citation>
    <scope>NUCLEOTIDE SEQUENCE [LARGE SCALE GENOMIC DNA]</scope>
    <source>
        <strain evidence="1 2">CIRM-BRFM 2984</strain>
    </source>
</reference>
<accession>A0AAW0CW37</accession>
<evidence type="ECO:0000313" key="1">
    <source>
        <dbReference type="EMBL" id="KAK7043381.1"/>
    </source>
</evidence>